<dbReference type="InterPro" id="IPR003593">
    <property type="entry name" value="AAA+_ATPase"/>
</dbReference>
<keyword evidence="28" id="KW-1185">Reference proteome</keyword>
<evidence type="ECO:0000259" key="26">
    <source>
        <dbReference type="PROSITE" id="PS50929"/>
    </source>
</evidence>
<keyword evidence="5" id="KW-1003">Cell membrane</keyword>
<dbReference type="FunFam" id="3.40.50.300:FF:001090">
    <property type="entry name" value="ATP-binding cassette subfamily C member 10"/>
    <property type="match status" value="1"/>
</dbReference>
<evidence type="ECO:0000256" key="19">
    <source>
        <dbReference type="ARBA" id="ARBA00047576"/>
    </source>
</evidence>
<keyword evidence="6" id="KW-0597">Phosphoprotein</keyword>
<dbReference type="CDD" id="cd03244">
    <property type="entry name" value="ABCC_MRP_domain2"/>
    <property type="match status" value="1"/>
</dbReference>
<dbReference type="FunFam" id="3.40.50.300:FF:000163">
    <property type="entry name" value="Multidrug resistance-associated protein member 4"/>
    <property type="match status" value="1"/>
</dbReference>
<evidence type="ECO:0000256" key="4">
    <source>
        <dbReference type="ARBA" id="ARBA00022448"/>
    </source>
</evidence>
<evidence type="ECO:0000256" key="23">
    <source>
        <dbReference type="SAM" id="MobiDB-lite"/>
    </source>
</evidence>
<feature type="domain" description="ABC transporter" evidence="25">
    <location>
        <begin position="1317"/>
        <end position="1548"/>
    </location>
</feature>
<feature type="domain" description="ABC transmembrane type-1" evidence="26">
    <location>
        <begin position="346"/>
        <end position="625"/>
    </location>
</feature>
<evidence type="ECO:0000256" key="12">
    <source>
        <dbReference type="ARBA" id="ARBA00022989"/>
    </source>
</evidence>
<dbReference type="SMART" id="SM00382">
    <property type="entry name" value="AAA"/>
    <property type="match status" value="2"/>
</dbReference>
<keyword evidence="4" id="KW-0813">Transport</keyword>
<keyword evidence="7 24" id="KW-0812">Transmembrane</keyword>
<feature type="region of interest" description="Disordered" evidence="23">
    <location>
        <begin position="900"/>
        <end position="924"/>
    </location>
</feature>
<feature type="transmembrane region" description="Helical" evidence="24">
    <location>
        <begin position="170"/>
        <end position="192"/>
    </location>
</feature>
<evidence type="ECO:0000256" key="11">
    <source>
        <dbReference type="ARBA" id="ARBA00022967"/>
    </source>
</evidence>
<evidence type="ECO:0000256" key="10">
    <source>
        <dbReference type="ARBA" id="ARBA00022840"/>
    </source>
</evidence>
<dbReference type="PANTHER" id="PTHR24223">
    <property type="entry name" value="ATP-BINDING CASSETTE SUB-FAMILY C"/>
    <property type="match status" value="1"/>
</dbReference>
<keyword evidence="8" id="KW-0677">Repeat</keyword>
<dbReference type="PANTHER" id="PTHR24223:SF330">
    <property type="entry name" value="ATP-BINDING CASSETTE SUB-FAMILY C MEMBER 10"/>
    <property type="match status" value="1"/>
</dbReference>
<evidence type="ECO:0000256" key="18">
    <source>
        <dbReference type="ARBA" id="ARBA00047523"/>
    </source>
</evidence>
<dbReference type="PROSITE" id="PS00211">
    <property type="entry name" value="ABC_TRANSPORTER_1"/>
    <property type="match status" value="2"/>
</dbReference>
<dbReference type="Gene3D" id="3.40.50.300">
    <property type="entry name" value="P-loop containing nucleotide triphosphate hydrolases"/>
    <property type="match status" value="2"/>
</dbReference>
<comment type="similarity">
    <text evidence="2">Belongs to the ABC transporter superfamily. ABCC family. Conjugate transporter (TC 3.A.1.208) subfamily.</text>
</comment>
<feature type="transmembrane region" description="Helical" evidence="24">
    <location>
        <begin position="567"/>
        <end position="590"/>
    </location>
</feature>
<dbReference type="EC" id="7.6.2.2" evidence="3"/>
<evidence type="ECO:0000256" key="7">
    <source>
        <dbReference type="ARBA" id="ARBA00022692"/>
    </source>
</evidence>
<comment type="catalytic activity">
    <reaction evidence="19">
        <text>17beta-estradiol 17-O-(beta-D-glucuronate)(in) + ATP + H2O = 17beta-estradiol 17-O-(beta-D-glucuronate)(out) + ADP + phosphate + H(+)</text>
        <dbReference type="Rhea" id="RHEA:60128"/>
        <dbReference type="ChEBI" id="CHEBI:15377"/>
        <dbReference type="ChEBI" id="CHEBI:15378"/>
        <dbReference type="ChEBI" id="CHEBI:30616"/>
        <dbReference type="ChEBI" id="CHEBI:43474"/>
        <dbReference type="ChEBI" id="CHEBI:82961"/>
        <dbReference type="ChEBI" id="CHEBI:456216"/>
    </reaction>
    <physiologicalReaction direction="left-to-right" evidence="19">
        <dbReference type="Rhea" id="RHEA:60129"/>
    </physiologicalReaction>
</comment>
<comment type="catalytic activity">
    <reaction evidence="18">
        <text>leukotriene C4(in) + ATP + H2O = leukotriene C4(out) + ADP + phosphate + H(+)</text>
        <dbReference type="Rhea" id="RHEA:38963"/>
        <dbReference type="ChEBI" id="CHEBI:15377"/>
        <dbReference type="ChEBI" id="CHEBI:15378"/>
        <dbReference type="ChEBI" id="CHEBI:30616"/>
        <dbReference type="ChEBI" id="CHEBI:43474"/>
        <dbReference type="ChEBI" id="CHEBI:57973"/>
        <dbReference type="ChEBI" id="CHEBI:456216"/>
    </reaction>
    <physiologicalReaction direction="left-to-right" evidence="18">
        <dbReference type="Rhea" id="RHEA:38964"/>
    </physiologicalReaction>
</comment>
<evidence type="ECO:0000256" key="2">
    <source>
        <dbReference type="ARBA" id="ARBA00009726"/>
    </source>
</evidence>
<dbReference type="Pfam" id="PF00005">
    <property type="entry name" value="ABC_tran"/>
    <property type="match status" value="2"/>
</dbReference>
<evidence type="ECO:0000256" key="5">
    <source>
        <dbReference type="ARBA" id="ARBA00022475"/>
    </source>
</evidence>
<reference evidence="27" key="1">
    <citation type="submission" date="2021-01" db="EMBL/GenBank/DDBJ databases">
        <authorList>
            <person name="Zahm M."/>
            <person name="Roques C."/>
            <person name="Cabau C."/>
            <person name="Klopp C."/>
            <person name="Donnadieu C."/>
            <person name="Jouanno E."/>
            <person name="Lampietro C."/>
            <person name="Louis A."/>
            <person name="Herpin A."/>
            <person name="Echchiki A."/>
            <person name="Berthelot C."/>
            <person name="Parey E."/>
            <person name="Roest-Crollius H."/>
            <person name="Braasch I."/>
            <person name="Postlethwait J."/>
            <person name="Bobe J."/>
            <person name="Montfort J."/>
            <person name="Bouchez O."/>
            <person name="Begum T."/>
            <person name="Mejri S."/>
            <person name="Adams A."/>
            <person name="Chen W.-J."/>
            <person name="Guiguen Y."/>
        </authorList>
    </citation>
    <scope>NUCLEOTIDE SEQUENCE</scope>
    <source>
        <tissue evidence="27">Blood</tissue>
    </source>
</reference>
<evidence type="ECO:0000256" key="6">
    <source>
        <dbReference type="ARBA" id="ARBA00022553"/>
    </source>
</evidence>
<evidence type="ECO:0000256" key="9">
    <source>
        <dbReference type="ARBA" id="ARBA00022741"/>
    </source>
</evidence>
<evidence type="ECO:0000256" key="13">
    <source>
        <dbReference type="ARBA" id="ARBA00023055"/>
    </source>
</evidence>
<feature type="transmembrane region" description="Helical" evidence="24">
    <location>
        <begin position="1135"/>
        <end position="1154"/>
    </location>
</feature>
<sequence length="1552" mass="172834">MDDFLAELCHADLLDPFPVWQNGTISPCFNQLVLSSLSHSVLAVSSACYMNSHRRSYSNLIVSSSRGLSWRMATAFLVASLFVVDIVMVVLLNQPMMYLDILSDGCGIVAWYVHFGALAVLKKACFRGTVNRGPSTLLVLAILPAPSLTITLVAYSKDSAYLDLSQPFRVVRLALVTSQLFFLLSYVIAFFVKCPGEQAESLSINASDRASLIHSDAHLFSGEIVGEDGCGWVSRLFYFWLNPLMKRGQCGELKRSSDVYLLPCHLRTKAICQHFDHCWQEVAGHEEVGEQMRNRLTPDRSRIQNGTWSLPDSQENLYGSRTGLSDEPEISLLQVLHRAFGMKFYLLGVLKLVGNMLGFAGPLLLNSLVSFMEVGQAPVSQGLWCCLGLFTSTLLSAILRNIFSFEVSKVSLSARAAIISAIYRKALQVTCATLASFSLGEVVNFMSTDTDRLANFFNSFHELWSLPFQFAITLYLLYLQVGVAFLGGLGLAILLVPLNKVIATCIIENSKQMLKHKDTRVKLMSQVLFGIRVIKFYTWESHFMKKITACRKQELGHLKTIKYLDAVCVYTWAALPVVISILTFITYVLLGHELTAAKVFTALALVGMLILPLNSFPWVLNGIIEAKVSLDRIQCFLRLQNQNLNTYYSVVAPEDPQTAVQMDHCTFSWKGQHDEALKAPGETGTIGPEHSLVLSSLNLTIRKGSLVAVVGKVGCGKSSLLAAIVGELTRCQGTVYVQGRENGFGLAAQEPWIQHATVRDNILFGKDFNSYLYKAVTEACALTDDINILPNGDRTEVGENGVTLSGGQKARLALARAMYMEKDIYLLDDPLASVDADVAHHLFQKCIFGILKHTTRIICTHRVEFLDKADMIILMKDGMIIKTGTPEEILPMVEVIPMTRKNDNDRKEEDGQESKQEQPQDQSQLANGIVGEEQKQMGVVAWKVYRSYGQAVGTCLTLFILLSLLFMQASKNVSDWWLSHWISHLKDSSNTSLSVLIFRDLSYPLLRFPNGMMYLWEERLVENASKVNITPEIKYYLTVYGSIAAANSIFTAFRAFLFAHGAICAASVIHNRLLGRVLKATVAFFDTTPFGRILNRFSSDLYSVDDTLPFILNILLANVFSLLGMLVVMSYSLPWILLLLLPLGGLYYHIQHFYRHTSRELKRLYSLTLSPIYTHFSETLTGICTIRACAHTSRFEEENETHLERNQRCLFASNAAMQWLDIRLQMIGVAVVTGICVVSIIQHQTKSIDPGLVGLSLSYALSITSLLSGLIFSFTQTETQMVSVERTEEYSTDVPNEPQHCMLQVSQSWPEQGKIEFRGSMLAYRPGLTNALDGVSIVVHPGEKVGIVGRTGSGKSTLFLALFRMVELSGGQILIDDIDISEIGLEQLRSKLAIIPQDPFLFSGTVRENLDPCGYHSESQLLYVLDQCHLGQTIDRMGGLDAEVGEKGKFLSLGQRQLLCLARALLTQSQILCIDEATASVDQQTDMLLQQTIREKFKDKTVLTIAHRINTIMDSDKVLVMHAGKVVEFDTLVGLSQREDSFFYNLVHGQPE</sequence>
<feature type="domain" description="ABC transmembrane type-1" evidence="26">
    <location>
        <begin position="958"/>
        <end position="1279"/>
    </location>
</feature>
<feature type="transmembrane region" description="Helical" evidence="24">
    <location>
        <begin position="951"/>
        <end position="969"/>
    </location>
</feature>
<feature type="transmembrane region" description="Helical" evidence="24">
    <location>
        <begin position="1222"/>
        <end position="1241"/>
    </location>
</feature>
<dbReference type="CDD" id="cd18605">
    <property type="entry name" value="ABC_6TM_MRP7_D2_like"/>
    <property type="match status" value="1"/>
</dbReference>
<dbReference type="InterPro" id="IPR036640">
    <property type="entry name" value="ABC1_TM_sf"/>
</dbReference>
<feature type="transmembrane region" description="Helical" evidence="24">
    <location>
        <begin position="98"/>
        <end position="121"/>
    </location>
</feature>
<dbReference type="PROSITE" id="PS50893">
    <property type="entry name" value="ABC_TRANSPORTER_2"/>
    <property type="match status" value="2"/>
</dbReference>
<dbReference type="GO" id="GO:0006869">
    <property type="term" value="P:lipid transport"/>
    <property type="evidence" value="ECO:0007669"/>
    <property type="project" value="UniProtKB-KW"/>
</dbReference>
<keyword evidence="14 24" id="KW-0472">Membrane</keyword>
<evidence type="ECO:0000313" key="28">
    <source>
        <dbReference type="Proteomes" id="UP000829720"/>
    </source>
</evidence>
<dbReference type="GO" id="GO:0005524">
    <property type="term" value="F:ATP binding"/>
    <property type="evidence" value="ECO:0007669"/>
    <property type="project" value="UniProtKB-KW"/>
</dbReference>
<evidence type="ECO:0000256" key="20">
    <source>
        <dbReference type="ARBA" id="ARBA00048007"/>
    </source>
</evidence>
<dbReference type="InterPro" id="IPR011527">
    <property type="entry name" value="ABC1_TM_dom"/>
</dbReference>
<organism evidence="27 28">
    <name type="scientific">Albula goreensis</name>
    <dbReference type="NCBI Taxonomy" id="1534307"/>
    <lineage>
        <taxon>Eukaryota</taxon>
        <taxon>Metazoa</taxon>
        <taxon>Chordata</taxon>
        <taxon>Craniata</taxon>
        <taxon>Vertebrata</taxon>
        <taxon>Euteleostomi</taxon>
        <taxon>Actinopterygii</taxon>
        <taxon>Neopterygii</taxon>
        <taxon>Teleostei</taxon>
        <taxon>Albuliformes</taxon>
        <taxon>Albulidae</taxon>
        <taxon>Albula</taxon>
    </lineage>
</organism>
<feature type="transmembrane region" description="Helical" evidence="24">
    <location>
        <begin position="602"/>
        <end position="624"/>
    </location>
</feature>
<dbReference type="InterPro" id="IPR050173">
    <property type="entry name" value="ABC_transporter_C-like"/>
</dbReference>
<evidence type="ECO:0000256" key="21">
    <source>
        <dbReference type="ARBA" id="ARBA00067405"/>
    </source>
</evidence>
<name>A0A8T3DKK5_9TELE</name>
<feature type="transmembrane region" description="Helical" evidence="24">
    <location>
        <begin position="344"/>
        <end position="369"/>
    </location>
</feature>
<feature type="transmembrane region" description="Helical" evidence="24">
    <location>
        <begin position="133"/>
        <end position="155"/>
    </location>
</feature>
<evidence type="ECO:0000259" key="25">
    <source>
        <dbReference type="PROSITE" id="PS50893"/>
    </source>
</evidence>
<comment type="catalytic activity">
    <reaction evidence="16">
        <text>ATP + H2O + xenobioticSide 1 = ADP + phosphate + xenobioticSide 2.</text>
        <dbReference type="EC" id="7.6.2.2"/>
    </reaction>
</comment>
<dbReference type="InterPro" id="IPR003439">
    <property type="entry name" value="ABC_transporter-like_ATP-bd"/>
</dbReference>
<dbReference type="GO" id="GO:0008559">
    <property type="term" value="F:ABC-type xenobiotic transporter activity"/>
    <property type="evidence" value="ECO:0007669"/>
    <property type="project" value="UniProtKB-EC"/>
</dbReference>
<keyword evidence="10" id="KW-0067">ATP-binding</keyword>
<dbReference type="GO" id="GO:0015431">
    <property type="term" value="F:ABC-type glutathione S-conjugate transporter activity"/>
    <property type="evidence" value="ECO:0007669"/>
    <property type="project" value="UniProtKB-EC"/>
</dbReference>
<keyword evidence="12 24" id="KW-1133">Transmembrane helix</keyword>
<comment type="catalytic activity">
    <reaction evidence="20">
        <text>an S-substituted glutathione(in) + ATP + H2O = an S-substituted glutathione(out) + ADP + phosphate + H(+)</text>
        <dbReference type="Rhea" id="RHEA:19121"/>
        <dbReference type="ChEBI" id="CHEBI:15377"/>
        <dbReference type="ChEBI" id="CHEBI:15378"/>
        <dbReference type="ChEBI" id="CHEBI:30616"/>
        <dbReference type="ChEBI" id="CHEBI:43474"/>
        <dbReference type="ChEBI" id="CHEBI:90779"/>
        <dbReference type="ChEBI" id="CHEBI:456216"/>
        <dbReference type="EC" id="7.6.2.3"/>
    </reaction>
    <physiologicalReaction direction="left-to-right" evidence="20">
        <dbReference type="Rhea" id="RHEA:19122"/>
    </physiologicalReaction>
</comment>
<feature type="domain" description="ABC transporter" evidence="25">
    <location>
        <begin position="677"/>
        <end position="902"/>
    </location>
</feature>
<comment type="caution">
    <text evidence="27">The sequence shown here is derived from an EMBL/GenBank/DDBJ whole genome shotgun (WGS) entry which is preliminary data.</text>
</comment>
<dbReference type="PROSITE" id="PS50929">
    <property type="entry name" value="ABC_TM1F"/>
    <property type="match status" value="2"/>
</dbReference>
<evidence type="ECO:0000256" key="3">
    <source>
        <dbReference type="ARBA" id="ARBA00012191"/>
    </source>
</evidence>
<dbReference type="GO" id="GO:0016323">
    <property type="term" value="C:basolateral plasma membrane"/>
    <property type="evidence" value="ECO:0007669"/>
    <property type="project" value="UniProtKB-SubCell"/>
</dbReference>
<evidence type="ECO:0000256" key="22">
    <source>
        <dbReference type="ARBA" id="ARBA00082787"/>
    </source>
</evidence>
<evidence type="ECO:0000256" key="16">
    <source>
        <dbReference type="ARBA" id="ARBA00034018"/>
    </source>
</evidence>
<keyword evidence="11" id="KW-1278">Translocase</keyword>
<feature type="transmembrane region" description="Helical" evidence="24">
    <location>
        <begin position="1110"/>
        <end position="1129"/>
    </location>
</feature>
<dbReference type="InterPro" id="IPR027417">
    <property type="entry name" value="P-loop_NTPase"/>
</dbReference>
<protein>
    <recommendedName>
        <fullName evidence="21">ATP-binding cassette sub-family C member 10</fullName>
        <ecNumber evidence="3">7.6.2.2</ecNumber>
        <ecNumber evidence="15">7.6.2.3</ecNumber>
    </recommendedName>
    <alternativeName>
        <fullName evidence="22">Multidrug resistance-associated protein 7</fullName>
    </alternativeName>
</protein>
<dbReference type="InterPro" id="IPR017871">
    <property type="entry name" value="ABC_transporter-like_CS"/>
</dbReference>
<dbReference type="SUPFAM" id="SSF90123">
    <property type="entry name" value="ABC transporter transmembrane region"/>
    <property type="match status" value="2"/>
</dbReference>
<evidence type="ECO:0000256" key="15">
    <source>
        <dbReference type="ARBA" id="ARBA00024220"/>
    </source>
</evidence>
<evidence type="ECO:0000313" key="27">
    <source>
        <dbReference type="EMBL" id="KAI1896576.1"/>
    </source>
</evidence>
<evidence type="ECO:0000256" key="8">
    <source>
        <dbReference type="ARBA" id="ARBA00022737"/>
    </source>
</evidence>
<dbReference type="CDD" id="cd18598">
    <property type="entry name" value="ABC_6TM_MRP7_D1_like"/>
    <property type="match status" value="1"/>
</dbReference>
<dbReference type="GO" id="GO:0016887">
    <property type="term" value="F:ATP hydrolysis activity"/>
    <property type="evidence" value="ECO:0007669"/>
    <property type="project" value="InterPro"/>
</dbReference>
<dbReference type="CDD" id="cd03250">
    <property type="entry name" value="ABCC_MRP_domain1"/>
    <property type="match status" value="1"/>
</dbReference>
<gene>
    <name evidence="27" type="ORF">AGOR_G00096190</name>
</gene>
<comment type="subcellular location">
    <subcellularLocation>
        <location evidence="17">Basal cell membrane</location>
        <topology evidence="17">Multi-pass membrane protein</topology>
    </subcellularLocation>
    <subcellularLocation>
        <location evidence="1">Basolateral cell membrane</location>
        <topology evidence="1">Multi-pass membrane protein</topology>
    </subcellularLocation>
</comment>
<proteinExistence type="inferred from homology"/>
<evidence type="ECO:0000256" key="17">
    <source>
        <dbReference type="ARBA" id="ARBA00034696"/>
    </source>
</evidence>
<dbReference type="SUPFAM" id="SSF52540">
    <property type="entry name" value="P-loop containing nucleoside triphosphate hydrolases"/>
    <property type="match status" value="2"/>
</dbReference>
<feature type="compositionally biased region" description="Basic and acidic residues" evidence="23">
    <location>
        <begin position="900"/>
        <end position="918"/>
    </location>
</feature>
<feature type="transmembrane region" description="Helical" evidence="24">
    <location>
        <begin position="1253"/>
        <end position="1274"/>
    </location>
</feature>
<keyword evidence="9" id="KW-0547">Nucleotide-binding</keyword>
<dbReference type="Gene3D" id="1.20.1560.10">
    <property type="entry name" value="ABC transporter type 1, transmembrane domain"/>
    <property type="match status" value="2"/>
</dbReference>
<feature type="transmembrane region" description="Helical" evidence="24">
    <location>
        <begin position="72"/>
        <end position="92"/>
    </location>
</feature>
<evidence type="ECO:0000256" key="14">
    <source>
        <dbReference type="ARBA" id="ARBA00023136"/>
    </source>
</evidence>
<dbReference type="FunFam" id="1.20.1560.10:FF:000037">
    <property type="entry name" value="ATP-binding cassette subfamily C member 10"/>
    <property type="match status" value="1"/>
</dbReference>
<dbReference type="OrthoDB" id="6500128at2759"/>
<evidence type="ECO:0000256" key="24">
    <source>
        <dbReference type="SAM" id="Phobius"/>
    </source>
</evidence>
<dbReference type="EC" id="7.6.2.3" evidence="15"/>
<dbReference type="EMBL" id="JAERUA010000008">
    <property type="protein sequence ID" value="KAI1896576.1"/>
    <property type="molecule type" value="Genomic_DNA"/>
</dbReference>
<dbReference type="Pfam" id="PF00664">
    <property type="entry name" value="ABC_membrane"/>
    <property type="match status" value="2"/>
</dbReference>
<dbReference type="Proteomes" id="UP000829720">
    <property type="component" value="Unassembled WGS sequence"/>
</dbReference>
<feature type="transmembrane region" description="Helical" evidence="24">
    <location>
        <begin position="466"/>
        <end position="496"/>
    </location>
</feature>
<accession>A0A8T3DKK5</accession>
<evidence type="ECO:0000256" key="1">
    <source>
        <dbReference type="ARBA" id="ARBA00004554"/>
    </source>
</evidence>
<feature type="transmembrane region" description="Helical" evidence="24">
    <location>
        <begin position="381"/>
        <end position="405"/>
    </location>
</feature>
<feature type="transmembrane region" description="Helical" evidence="24">
    <location>
        <begin position="426"/>
        <end position="446"/>
    </location>
</feature>
<keyword evidence="13" id="KW-0445">Lipid transport</keyword>